<gene>
    <name evidence="1" type="ORF">METZ01_LOCUS315164</name>
</gene>
<proteinExistence type="predicted"/>
<name>A0A382NNX9_9ZZZZ</name>
<evidence type="ECO:0000313" key="1">
    <source>
        <dbReference type="EMBL" id="SVC62310.1"/>
    </source>
</evidence>
<organism evidence="1">
    <name type="scientific">marine metagenome</name>
    <dbReference type="NCBI Taxonomy" id="408172"/>
    <lineage>
        <taxon>unclassified sequences</taxon>
        <taxon>metagenomes</taxon>
        <taxon>ecological metagenomes</taxon>
    </lineage>
</organism>
<feature type="non-terminal residue" evidence="1">
    <location>
        <position position="343"/>
    </location>
</feature>
<dbReference type="EMBL" id="UINC01101474">
    <property type="protein sequence ID" value="SVC62310.1"/>
    <property type="molecule type" value="Genomic_DNA"/>
</dbReference>
<dbReference type="AlphaFoldDB" id="A0A382NNX9"/>
<protein>
    <submittedName>
        <fullName evidence="1">Uncharacterized protein</fullName>
    </submittedName>
</protein>
<reference evidence="1" key="1">
    <citation type="submission" date="2018-05" db="EMBL/GenBank/DDBJ databases">
        <authorList>
            <person name="Lanie J.A."/>
            <person name="Ng W.-L."/>
            <person name="Kazmierczak K.M."/>
            <person name="Andrzejewski T.M."/>
            <person name="Davidsen T.M."/>
            <person name="Wayne K.J."/>
            <person name="Tettelin H."/>
            <person name="Glass J.I."/>
            <person name="Rusch D."/>
            <person name="Podicherti R."/>
            <person name="Tsui H.-C.T."/>
            <person name="Winkler M.E."/>
        </authorList>
    </citation>
    <scope>NUCLEOTIDE SEQUENCE</scope>
</reference>
<accession>A0A382NNX9</accession>
<sequence length="343" mass="38512">MVFPLNLVQSRRNTSLLLIGAIAASLLPSVILCQSDSSWNDPQTLAIVQRGQELRSQLILDSLFKNYQAEATGHVYFFADGPLSENRVLVKADQVALDIYWSAPNKTRQVIIGQRDEKMLPTNIQYHLDHLTVVQDNFGDSFYLGGGDEIRGLAHPLSVNATGIYDFKISDSISIAIPDSEDIKVYHLNLRPKKPEDPGVMGSIYLQNTTGAIVRMNVTFTANSYIDESLDFIRIITDNSVWNGKHWLPYDQKIEIRRESTLFDLPVGTTIQTHFRIGNYKFNQDFPSPFFSGPTVTSLSTLEKDRYIFNTDLLGDLSDANRTSAVDMDEIRKLALQLSGTQS</sequence>